<feature type="chain" id="PRO_5020991667" description="F-box domain-containing protein" evidence="1">
    <location>
        <begin position="19"/>
        <end position="493"/>
    </location>
</feature>
<dbReference type="InterPro" id="IPR032675">
    <property type="entry name" value="LRR_dom_sf"/>
</dbReference>
<feature type="domain" description="F-box" evidence="2">
    <location>
        <begin position="7"/>
        <end position="49"/>
    </location>
</feature>
<dbReference type="AlphaFoldDB" id="A0A4S8MSM7"/>
<reference evidence="3 4" key="1">
    <citation type="journal article" date="2019" name="Nat. Ecol. Evol.">
        <title>Megaphylogeny resolves global patterns of mushroom evolution.</title>
        <authorList>
            <person name="Varga T."/>
            <person name="Krizsan K."/>
            <person name="Foldi C."/>
            <person name="Dima B."/>
            <person name="Sanchez-Garcia M."/>
            <person name="Sanchez-Ramirez S."/>
            <person name="Szollosi G.J."/>
            <person name="Szarkandi J.G."/>
            <person name="Papp V."/>
            <person name="Albert L."/>
            <person name="Andreopoulos W."/>
            <person name="Angelini C."/>
            <person name="Antonin V."/>
            <person name="Barry K.W."/>
            <person name="Bougher N.L."/>
            <person name="Buchanan P."/>
            <person name="Buyck B."/>
            <person name="Bense V."/>
            <person name="Catcheside P."/>
            <person name="Chovatia M."/>
            <person name="Cooper J."/>
            <person name="Damon W."/>
            <person name="Desjardin D."/>
            <person name="Finy P."/>
            <person name="Geml J."/>
            <person name="Haridas S."/>
            <person name="Hughes K."/>
            <person name="Justo A."/>
            <person name="Karasinski D."/>
            <person name="Kautmanova I."/>
            <person name="Kiss B."/>
            <person name="Kocsube S."/>
            <person name="Kotiranta H."/>
            <person name="LaButti K.M."/>
            <person name="Lechner B.E."/>
            <person name="Liimatainen K."/>
            <person name="Lipzen A."/>
            <person name="Lukacs Z."/>
            <person name="Mihaltcheva S."/>
            <person name="Morgado L.N."/>
            <person name="Niskanen T."/>
            <person name="Noordeloos M.E."/>
            <person name="Ohm R.A."/>
            <person name="Ortiz-Santana B."/>
            <person name="Ovrebo C."/>
            <person name="Racz N."/>
            <person name="Riley R."/>
            <person name="Savchenko A."/>
            <person name="Shiryaev A."/>
            <person name="Soop K."/>
            <person name="Spirin V."/>
            <person name="Szebenyi C."/>
            <person name="Tomsovsky M."/>
            <person name="Tulloss R.E."/>
            <person name="Uehling J."/>
            <person name="Grigoriev I.V."/>
            <person name="Vagvolgyi C."/>
            <person name="Papp T."/>
            <person name="Martin F.M."/>
            <person name="Miettinen O."/>
            <person name="Hibbett D.S."/>
            <person name="Nagy L.G."/>
        </authorList>
    </citation>
    <scope>NUCLEOTIDE SEQUENCE [LARGE SCALE GENOMIC DNA]</scope>
    <source>
        <strain evidence="3 4">CBS 962.96</strain>
    </source>
</reference>
<organism evidence="3 4">
    <name type="scientific">Dendrothele bispora (strain CBS 962.96)</name>
    <dbReference type="NCBI Taxonomy" id="1314807"/>
    <lineage>
        <taxon>Eukaryota</taxon>
        <taxon>Fungi</taxon>
        <taxon>Dikarya</taxon>
        <taxon>Basidiomycota</taxon>
        <taxon>Agaricomycotina</taxon>
        <taxon>Agaricomycetes</taxon>
        <taxon>Agaricomycetidae</taxon>
        <taxon>Agaricales</taxon>
        <taxon>Agaricales incertae sedis</taxon>
        <taxon>Dendrothele</taxon>
    </lineage>
</organism>
<dbReference type="SUPFAM" id="SSF52047">
    <property type="entry name" value="RNI-like"/>
    <property type="match status" value="1"/>
</dbReference>
<name>A0A4S8MSM7_DENBC</name>
<dbReference type="SUPFAM" id="SSF81383">
    <property type="entry name" value="F-box domain"/>
    <property type="match status" value="1"/>
</dbReference>
<evidence type="ECO:0000313" key="3">
    <source>
        <dbReference type="EMBL" id="THV06160.1"/>
    </source>
</evidence>
<evidence type="ECO:0000313" key="4">
    <source>
        <dbReference type="Proteomes" id="UP000297245"/>
    </source>
</evidence>
<proteinExistence type="predicted"/>
<dbReference type="InterPro" id="IPR001810">
    <property type="entry name" value="F-box_dom"/>
</dbReference>
<keyword evidence="1" id="KW-0732">Signal</keyword>
<gene>
    <name evidence="3" type="ORF">K435DRAFT_743911</name>
</gene>
<protein>
    <recommendedName>
        <fullName evidence="2">F-box domain-containing protein</fullName>
    </recommendedName>
</protein>
<feature type="signal peptide" evidence="1">
    <location>
        <begin position="1"/>
        <end position="18"/>
    </location>
</feature>
<dbReference type="Gene3D" id="3.80.10.10">
    <property type="entry name" value="Ribonuclease Inhibitor"/>
    <property type="match status" value="1"/>
</dbReference>
<dbReference type="Pfam" id="PF12937">
    <property type="entry name" value="F-box-like"/>
    <property type="match status" value="1"/>
</dbReference>
<dbReference type="EMBL" id="ML179044">
    <property type="protein sequence ID" value="THV06160.1"/>
    <property type="molecule type" value="Genomic_DNA"/>
</dbReference>
<dbReference type="Proteomes" id="UP000297245">
    <property type="component" value="Unassembled WGS sequence"/>
</dbReference>
<dbReference type="InterPro" id="IPR036047">
    <property type="entry name" value="F-box-like_dom_sf"/>
</dbReference>
<sequence length="493" mass="54884">MYTSLPLLPLDLLHPILCYLTDNADINACSQVNRTFNFVAIPILYHTLDSRVISKFFIHHPSVALKSNPALALHVRCVTETSAIQNGLLSRYPFIVQNTLSALALCSNIQSLTWIDNWTTPNDMLSALLSVVRNLPLQELTIRTHNYIGEGTWTELSKNTGLRKLSLWSMSGPKVLHNWSNNLCKTLVQLELGLTCFSLETCLHFLSQCPLLTDLRLKGAPSTSITSILSHLPNLKNLDTEYTLLPSSSSLFRRAQSAPVHGQSAHNKNVSLLPILQTLTVRTTALDALGPQKLWTWVHNLVPRRGLQKLKLHSFTLYGCGNMTPSSSSSSLSLPWSGPAAAGTVRLHPGEVQTQTQTMFPKMFMLELAVAQRDTLKCCDIEGLVLNMSDLETVLGLFPKLEVLKCAIACKDVASLLEVFSRVGQELRKLRLVQVQWWTLGSRFTAEDAKRMMLNSNLRVIQVGSILYTGRCVRDLTGAPTLEVSETVQMNRW</sequence>
<accession>A0A4S8MSM7</accession>
<evidence type="ECO:0000259" key="2">
    <source>
        <dbReference type="Pfam" id="PF12937"/>
    </source>
</evidence>
<evidence type="ECO:0000256" key="1">
    <source>
        <dbReference type="SAM" id="SignalP"/>
    </source>
</evidence>
<keyword evidence="4" id="KW-1185">Reference proteome</keyword>
<dbReference type="OrthoDB" id="5297217at2759"/>